<dbReference type="PANTHER" id="PTHR46409:SF1">
    <property type="entry name" value="HTH PSQ-TYPE DOMAIN-CONTAINING PROTEIN"/>
    <property type="match status" value="1"/>
</dbReference>
<proteinExistence type="predicted"/>
<dbReference type="Proteomes" id="UP001142055">
    <property type="component" value="Chromosome 1"/>
</dbReference>
<dbReference type="PANTHER" id="PTHR46409">
    <property type="entry name" value="HTH PSQ-TYPE DOMAIN-CONTAINING PROTEIN"/>
    <property type="match status" value="1"/>
</dbReference>
<protein>
    <submittedName>
        <fullName evidence="1">Uncharacterized protein</fullName>
    </submittedName>
</protein>
<evidence type="ECO:0000313" key="2">
    <source>
        <dbReference type="Proteomes" id="UP001142055"/>
    </source>
</evidence>
<name>A0A9Q0MHM9_BLOTA</name>
<dbReference type="EMBL" id="JAPWDV010000001">
    <property type="protein sequence ID" value="KAJ6224642.1"/>
    <property type="molecule type" value="Genomic_DNA"/>
</dbReference>
<dbReference type="AlphaFoldDB" id="A0A9Q0MHM9"/>
<evidence type="ECO:0000313" key="1">
    <source>
        <dbReference type="EMBL" id="KAJ6224642.1"/>
    </source>
</evidence>
<comment type="caution">
    <text evidence="1">The sequence shown here is derived from an EMBL/GenBank/DDBJ whole genome shotgun (WGS) entry which is preliminary data.</text>
</comment>
<reference evidence="1" key="1">
    <citation type="submission" date="2022-12" db="EMBL/GenBank/DDBJ databases">
        <title>Genome assemblies of Blomia tropicalis.</title>
        <authorList>
            <person name="Cui Y."/>
        </authorList>
    </citation>
    <scope>NUCLEOTIDE SEQUENCE</scope>
    <source>
        <tissue evidence="1">Adult mites</tissue>
    </source>
</reference>
<dbReference type="OMA" id="RMAANDI"/>
<accession>A0A9Q0MHM9</accession>
<gene>
    <name evidence="1" type="ORF">RDWZM_003187</name>
</gene>
<sequence>MADSSRTCKIFGSWKPLDTRRFPTNADVCLAYRFLKNESLTAFPTSNTKKLKSSTQIFKLNGSKLFNIAKCKKSPTTCKCKKCLELPTVFKEFLQDQQTQRLKFIPEVIADQPLPISSQDTVCTIGTTSSFSVQDQDSEYVLSQECERNVRPIPNIAREFVRYQGQPLGYQSASALVNAALADYELVDRSNQANLIDRSKIRRAVHSIQNEAIVKRQGGRTPIIGLGFDGKIDLSTVMTSKYGRGVVAESHYTIVQEPGSNLLGFVTIPKEDTIEGAELVFKKIFEYIGRDHLQELKVLCHDGTYLNTGWAKGIATRMENELGWPIQRFVCLLHCVELPLRKLLLELDGKASSSTTFTGPIGKRMAANDIHKLNVIQFKPIEMDDEFPIFKSEDGDLNTDQTYLYEMCEAVSLGHVPSRLAAIKIGKSCLSRWVTTASRILRLYVSASSEMFAEEDRDEDSSSESEAIFSLLTSIATFIIKVYAPSYFSIKKSPNCTNGPKHFWQMCYWSRYLEGPLKALVDKSLTDNCWFAHPENILLGMIFDDNQRVRNRGVKIISKIRSQVPSVRRGRGRPKSTIDTVRKFKRPHSINLDAKHYSQLVDFDQSSLVTEPPLTIGLSLDEITSMEKPEFHCHTLSADC</sequence>
<keyword evidence="2" id="KW-1185">Reference proteome</keyword>
<organism evidence="1 2">
    <name type="scientific">Blomia tropicalis</name>
    <name type="common">Mite</name>
    <dbReference type="NCBI Taxonomy" id="40697"/>
    <lineage>
        <taxon>Eukaryota</taxon>
        <taxon>Metazoa</taxon>
        <taxon>Ecdysozoa</taxon>
        <taxon>Arthropoda</taxon>
        <taxon>Chelicerata</taxon>
        <taxon>Arachnida</taxon>
        <taxon>Acari</taxon>
        <taxon>Acariformes</taxon>
        <taxon>Sarcoptiformes</taxon>
        <taxon>Astigmata</taxon>
        <taxon>Glycyphagoidea</taxon>
        <taxon>Echimyopodidae</taxon>
        <taxon>Blomia</taxon>
    </lineage>
</organism>